<dbReference type="Proteomes" id="UP001431449">
    <property type="component" value="Unassembled WGS sequence"/>
</dbReference>
<proteinExistence type="predicted"/>
<keyword evidence="3" id="KW-1185">Reference proteome</keyword>
<name>A0ABT0GGF8_9GAMM</name>
<organism evidence="2 3">
    <name type="scientific">Pseudomarimonas salicorniae</name>
    <dbReference type="NCBI Taxonomy" id="2933270"/>
    <lineage>
        <taxon>Bacteria</taxon>
        <taxon>Pseudomonadati</taxon>
        <taxon>Pseudomonadota</taxon>
        <taxon>Gammaproteobacteria</taxon>
        <taxon>Lysobacterales</taxon>
        <taxon>Lysobacteraceae</taxon>
        <taxon>Pseudomarimonas</taxon>
    </lineage>
</organism>
<dbReference type="InterPro" id="IPR036567">
    <property type="entry name" value="RHF-like"/>
</dbReference>
<accession>A0ABT0GGF8</accession>
<dbReference type="EMBL" id="JALNMH010000003">
    <property type="protein sequence ID" value="MCK7593100.1"/>
    <property type="molecule type" value="Genomic_DNA"/>
</dbReference>
<comment type="caution">
    <text evidence="2">The sequence shown here is derived from an EMBL/GenBank/DDBJ whole genome shotgun (WGS) entry which is preliminary data.</text>
</comment>
<dbReference type="Pfam" id="PF02482">
    <property type="entry name" value="Ribosomal_S30AE"/>
    <property type="match status" value="1"/>
</dbReference>
<gene>
    <name evidence="2" type="ORF">M0G41_05380</name>
</gene>
<reference evidence="2" key="1">
    <citation type="submission" date="2022-04" db="EMBL/GenBank/DDBJ databases">
        <title>Lysobacter sp. CAU 1642 isolated from sea sand.</title>
        <authorList>
            <person name="Kim W."/>
        </authorList>
    </citation>
    <scope>NUCLEOTIDE SEQUENCE</scope>
    <source>
        <strain evidence="2">CAU 1642</strain>
    </source>
</reference>
<evidence type="ECO:0000313" key="2">
    <source>
        <dbReference type="EMBL" id="MCK7593100.1"/>
    </source>
</evidence>
<dbReference type="Gene3D" id="3.30.160.100">
    <property type="entry name" value="Ribosome hibernation promotion factor-like"/>
    <property type="match status" value="1"/>
</dbReference>
<feature type="region of interest" description="Disordered" evidence="1">
    <location>
        <begin position="94"/>
        <end position="122"/>
    </location>
</feature>
<dbReference type="InterPro" id="IPR003489">
    <property type="entry name" value="RHF/RaiA"/>
</dbReference>
<feature type="compositionally biased region" description="Basic and acidic residues" evidence="1">
    <location>
        <begin position="94"/>
        <end position="106"/>
    </location>
</feature>
<sequence length="122" mass="13214">MKIQINTDAHISGKEALAEHMSGIIEDALEHVSEHITRVEVHLSDENGTKSGHQDKRCMLEARIEGRSPLAVTEQAATLEQSVQGAAGKLARLLESRIGRGHERRAGSPRSRARPSPPPNAA</sequence>
<protein>
    <submittedName>
        <fullName evidence="2">HPF/RaiA family ribosome-associated protein</fullName>
    </submittedName>
</protein>
<evidence type="ECO:0000313" key="3">
    <source>
        <dbReference type="Proteomes" id="UP001431449"/>
    </source>
</evidence>
<dbReference type="RefSeq" id="WP_248206165.1">
    <property type="nucleotide sequence ID" value="NZ_JALNMH010000003.1"/>
</dbReference>
<dbReference type="SUPFAM" id="SSF69754">
    <property type="entry name" value="Ribosome binding protein Y (YfiA homologue)"/>
    <property type="match status" value="1"/>
</dbReference>
<evidence type="ECO:0000256" key="1">
    <source>
        <dbReference type="SAM" id="MobiDB-lite"/>
    </source>
</evidence>